<name>A0A1I7X1C3_HETBA</name>
<sequence>MRATGIGLIYLLLIGLSGTDSLGHFTKTQEKHIWDLFKLHNVYIDARTSKPGFIFGAISKFGKKLVELVEIGRSVSLIVPLANGWSRRFTVPIQRNESSEVHILVVIGNEGITIAINCQLVFSESLRDINFVLLFLLKSYFILVGPKNNTQLYRKTGSVSTNADIHYGNLKKNSLYVSY</sequence>
<feature type="signal peptide" evidence="1">
    <location>
        <begin position="1"/>
        <end position="19"/>
    </location>
</feature>
<keyword evidence="2" id="KW-1185">Reference proteome</keyword>
<accession>A0A1I7X1C3</accession>
<keyword evidence="1" id="KW-0732">Signal</keyword>
<feature type="chain" id="PRO_5009310923" evidence="1">
    <location>
        <begin position="20"/>
        <end position="179"/>
    </location>
</feature>
<reference evidence="3" key="1">
    <citation type="submission" date="2016-11" db="UniProtKB">
        <authorList>
            <consortium name="WormBaseParasite"/>
        </authorList>
    </citation>
    <scope>IDENTIFICATION</scope>
</reference>
<dbReference type="AlphaFoldDB" id="A0A1I7X1C3"/>
<proteinExistence type="predicted"/>
<organism evidence="2 3">
    <name type="scientific">Heterorhabditis bacteriophora</name>
    <name type="common">Entomopathogenic nematode worm</name>
    <dbReference type="NCBI Taxonomy" id="37862"/>
    <lineage>
        <taxon>Eukaryota</taxon>
        <taxon>Metazoa</taxon>
        <taxon>Ecdysozoa</taxon>
        <taxon>Nematoda</taxon>
        <taxon>Chromadorea</taxon>
        <taxon>Rhabditida</taxon>
        <taxon>Rhabditina</taxon>
        <taxon>Rhabditomorpha</taxon>
        <taxon>Strongyloidea</taxon>
        <taxon>Heterorhabditidae</taxon>
        <taxon>Heterorhabditis</taxon>
    </lineage>
</organism>
<protein>
    <submittedName>
        <fullName evidence="3">Secreted protein</fullName>
    </submittedName>
</protein>
<dbReference type="Proteomes" id="UP000095283">
    <property type="component" value="Unplaced"/>
</dbReference>
<dbReference type="WBParaSite" id="Hba_11253">
    <property type="protein sequence ID" value="Hba_11253"/>
    <property type="gene ID" value="Hba_11253"/>
</dbReference>
<evidence type="ECO:0000313" key="3">
    <source>
        <dbReference type="WBParaSite" id="Hba_11253"/>
    </source>
</evidence>
<evidence type="ECO:0000256" key="1">
    <source>
        <dbReference type="SAM" id="SignalP"/>
    </source>
</evidence>
<evidence type="ECO:0000313" key="2">
    <source>
        <dbReference type="Proteomes" id="UP000095283"/>
    </source>
</evidence>